<reference evidence="1 2" key="1">
    <citation type="submission" date="2014-09" db="EMBL/GenBank/DDBJ databases">
        <title>Draft genome of Bradyrhizobium japonicum Is-34.</title>
        <authorList>
            <person name="Tsurumaru H."/>
            <person name="Yamakawa T."/>
            <person name="Hashimoto S."/>
            <person name="Okizaki K."/>
            <person name="Kanesaki Y."/>
            <person name="Yoshikawa H."/>
            <person name="Yajima S."/>
        </authorList>
    </citation>
    <scope>NUCLEOTIDE SEQUENCE [LARGE SCALE GENOMIC DNA]</scope>
    <source>
        <strain evidence="1 2">Is-34</strain>
    </source>
</reference>
<accession>A0A0A3Z4Y1</accession>
<evidence type="ECO:0000313" key="1">
    <source>
        <dbReference type="EMBL" id="KGT80923.1"/>
    </source>
</evidence>
<dbReference type="EMBL" id="JRPN01000003">
    <property type="protein sequence ID" value="KGT80923.1"/>
    <property type="molecule type" value="Genomic_DNA"/>
</dbReference>
<dbReference type="AlphaFoldDB" id="A0A0A3Z4Y1"/>
<gene>
    <name evidence="1" type="ORF">MA20_05780</name>
</gene>
<proteinExistence type="predicted"/>
<protein>
    <submittedName>
        <fullName evidence="1">Uncharacterized protein</fullName>
    </submittedName>
</protein>
<comment type="caution">
    <text evidence="1">The sequence shown here is derived from an EMBL/GenBank/DDBJ whole genome shotgun (WGS) entry which is preliminary data.</text>
</comment>
<evidence type="ECO:0000313" key="2">
    <source>
        <dbReference type="Proteomes" id="UP000030377"/>
    </source>
</evidence>
<dbReference type="Proteomes" id="UP000030377">
    <property type="component" value="Unassembled WGS sequence"/>
</dbReference>
<name>A0A0A3Z4Y1_BRAJP</name>
<sequence length="109" mass="12616">MRHAATGLALCVRPLIVTLIRKMMMRLGSFRALSYDQKLFPHFSEAGAAIFTIEHVQYGGHDHPHPLTFDLKNIPPRIFEVMVARQMALRYEPVHRLRQFQSSMAVWLT</sequence>
<dbReference type="RefSeq" id="WP_028157935.1">
    <property type="nucleotide sequence ID" value="NZ_JANUDC010000001.1"/>
</dbReference>
<organism evidence="1 2">
    <name type="scientific">Bradyrhizobium japonicum</name>
    <dbReference type="NCBI Taxonomy" id="375"/>
    <lineage>
        <taxon>Bacteria</taxon>
        <taxon>Pseudomonadati</taxon>
        <taxon>Pseudomonadota</taxon>
        <taxon>Alphaproteobacteria</taxon>
        <taxon>Hyphomicrobiales</taxon>
        <taxon>Nitrobacteraceae</taxon>
        <taxon>Bradyrhizobium</taxon>
    </lineage>
</organism>